<dbReference type="Proteomes" id="UP000306378">
    <property type="component" value="Unassembled WGS sequence"/>
</dbReference>
<dbReference type="InterPro" id="IPR000073">
    <property type="entry name" value="AB_hydrolase_1"/>
</dbReference>
<dbReference type="PANTHER" id="PTHR43798">
    <property type="entry name" value="MONOACYLGLYCEROL LIPASE"/>
    <property type="match status" value="1"/>
</dbReference>
<dbReference type="AlphaFoldDB" id="A0A5R8P0Q0"/>
<proteinExistence type="predicted"/>
<accession>A0A5R8P0Q0</accession>
<dbReference type="Pfam" id="PF00561">
    <property type="entry name" value="Abhydrolase_1"/>
    <property type="match status" value="1"/>
</dbReference>
<comment type="caution">
    <text evidence="2">The sequence shown here is derived from an EMBL/GenBank/DDBJ whole genome shotgun (WGS) entry which is preliminary data.</text>
</comment>
<evidence type="ECO:0000313" key="2">
    <source>
        <dbReference type="EMBL" id="TLF82585.1"/>
    </source>
</evidence>
<dbReference type="PRINTS" id="PR00111">
    <property type="entry name" value="ABHYDROLASE"/>
</dbReference>
<evidence type="ECO:0000313" key="3">
    <source>
        <dbReference type="Proteomes" id="UP000306378"/>
    </source>
</evidence>
<dbReference type="InterPro" id="IPR000639">
    <property type="entry name" value="Epox_hydrolase-like"/>
</dbReference>
<feature type="domain" description="AB hydrolase-1" evidence="1">
    <location>
        <begin position="37"/>
        <end position="276"/>
    </location>
</feature>
<gene>
    <name evidence="2" type="ORF">FEK34_02320</name>
</gene>
<reference evidence="2 3" key="1">
    <citation type="submission" date="2019-05" db="EMBL/GenBank/DDBJ databases">
        <title>Genomes sequences of two Nocardia cyriacigeorgica environmental isolates, type strains Nocardia asteroides ATCC 19247 and Nocardia cyriacigeorgica DSM 44484.</title>
        <authorList>
            <person name="Vautrin F."/>
            <person name="Bergeron E."/>
            <person name="Dubost A."/>
            <person name="Abrouk D."/>
            <person name="Rodriguez Nava V."/>
            <person name="Pujic P."/>
        </authorList>
    </citation>
    <scope>NUCLEOTIDE SEQUENCE [LARGE SCALE GENOMIC DNA]</scope>
    <source>
        <strain evidence="2 3">EML 446</strain>
    </source>
</reference>
<organism evidence="2 3">
    <name type="scientific">Nocardia cyriacigeorgica</name>
    <dbReference type="NCBI Taxonomy" id="135487"/>
    <lineage>
        <taxon>Bacteria</taxon>
        <taxon>Bacillati</taxon>
        <taxon>Actinomycetota</taxon>
        <taxon>Actinomycetes</taxon>
        <taxon>Mycobacteriales</taxon>
        <taxon>Nocardiaceae</taxon>
        <taxon>Nocardia</taxon>
    </lineage>
</organism>
<dbReference type="SUPFAM" id="SSF53474">
    <property type="entry name" value="alpha/beta-Hydrolases"/>
    <property type="match status" value="1"/>
</dbReference>
<dbReference type="GO" id="GO:0016020">
    <property type="term" value="C:membrane"/>
    <property type="evidence" value="ECO:0007669"/>
    <property type="project" value="TreeGrafter"/>
</dbReference>
<sequence length="292" mass="33326">MTTDRIEPATNPSAIAQHEVTVDGARLHYAEAGTGDPLVLLHGWPETHLAWEYQLEPLSRLRRVIAPDWFGWGESTRAPGWSCDYDSEVDRIARMLDALGLDRVDVACHDYGGFLGLGFVQRHPDRVRRFAILNSRAQGTFTPAFYLLFGLFTVAARHRLLRPLLTTAPIYWVHRLGLAGFLRDGTFDAERLEHYLAMLRTPQGRHEYARFWAGYEVKDRPELAIRLAEISCPTTVIWGTREYAIPLSTAERLARDIDGAELVRIDAGHFLMEQRPEEVTEALRRWLQRPAP</sequence>
<protein>
    <submittedName>
        <fullName evidence="2">Alpha/beta hydrolase</fullName>
    </submittedName>
</protein>
<keyword evidence="2" id="KW-0378">Hydrolase</keyword>
<dbReference type="InterPro" id="IPR029058">
    <property type="entry name" value="AB_hydrolase_fold"/>
</dbReference>
<dbReference type="PRINTS" id="PR00412">
    <property type="entry name" value="EPOXHYDRLASE"/>
</dbReference>
<dbReference type="RefSeq" id="WP_138446180.1">
    <property type="nucleotide sequence ID" value="NZ_VBUT01000001.1"/>
</dbReference>
<dbReference type="PANTHER" id="PTHR43798:SF24">
    <property type="entry name" value="CIS-3-ALKYL-4-ALKYLOXETAN-2-ONE DECARBOXYLASE"/>
    <property type="match status" value="1"/>
</dbReference>
<evidence type="ECO:0000259" key="1">
    <source>
        <dbReference type="Pfam" id="PF00561"/>
    </source>
</evidence>
<name>A0A5R8P0Q0_9NOCA</name>
<dbReference type="Gene3D" id="3.40.50.1820">
    <property type="entry name" value="alpha/beta hydrolase"/>
    <property type="match status" value="1"/>
</dbReference>
<dbReference type="InterPro" id="IPR050266">
    <property type="entry name" value="AB_hydrolase_sf"/>
</dbReference>
<dbReference type="GO" id="GO:0016787">
    <property type="term" value="F:hydrolase activity"/>
    <property type="evidence" value="ECO:0007669"/>
    <property type="project" value="UniProtKB-KW"/>
</dbReference>
<dbReference type="EMBL" id="VBUT01000001">
    <property type="protein sequence ID" value="TLF82585.1"/>
    <property type="molecule type" value="Genomic_DNA"/>
</dbReference>